<organism evidence="1">
    <name type="scientific">Burkholderia pseudomallei 1710a</name>
    <dbReference type="NCBI Taxonomy" id="320371"/>
    <lineage>
        <taxon>Bacteria</taxon>
        <taxon>Pseudomonadati</taxon>
        <taxon>Pseudomonadota</taxon>
        <taxon>Betaproteobacteria</taxon>
        <taxon>Burkholderiales</taxon>
        <taxon>Burkholderiaceae</taxon>
        <taxon>Burkholderia</taxon>
        <taxon>pseudomallei group</taxon>
    </lineage>
</organism>
<dbReference type="HOGENOM" id="CLU_165313_0_0_4"/>
<evidence type="ECO:0000313" key="1">
    <source>
        <dbReference type="EMBL" id="EET07922.1"/>
    </source>
</evidence>
<reference evidence="1" key="1">
    <citation type="submission" date="2009-05" db="EMBL/GenBank/DDBJ databases">
        <authorList>
            <person name="Harkins D.M."/>
            <person name="DeShazer D."/>
            <person name="Woods D.E."/>
            <person name="Brinkac L.M."/>
            <person name="Brown K.A."/>
            <person name="Hung G.C."/>
            <person name="Tuanyok A."/>
            <person name="Zhang B."/>
            <person name="Nierman W.C."/>
        </authorList>
    </citation>
    <scope>NUCLEOTIDE SEQUENCE [LARGE SCALE GENOMIC DNA]</scope>
    <source>
        <strain evidence="1">1710a</strain>
    </source>
</reference>
<sequence length="96" mass="10747">MSAGVCIFSVRALDAKQKEIVTSEQTQLPLKGGTADYLNIVWAILANNLNGKPGHKEWIDKHGDNFNTRLAALRTARWHCGRCSIRRRVSEAIRCV</sequence>
<dbReference type="Proteomes" id="UP000001812">
    <property type="component" value="Chromosome I"/>
</dbReference>
<name>A0A0E1WED7_BURPE</name>
<dbReference type="AlphaFoldDB" id="A0A0E1WED7"/>
<protein>
    <submittedName>
        <fullName evidence="1">Uncharacterized protein</fullName>
    </submittedName>
</protein>
<proteinExistence type="predicted"/>
<accession>A0A0E1WED7</accession>
<dbReference type="EMBL" id="CM000832">
    <property type="protein sequence ID" value="EET07922.1"/>
    <property type="molecule type" value="Genomic_DNA"/>
</dbReference>
<gene>
    <name evidence="1" type="ORF">BURPS1710A_2545</name>
</gene>